<dbReference type="KEGG" id="mmob:F6R98_03515"/>
<dbReference type="EMBL" id="CP044205">
    <property type="protein sequence ID" value="QFY41810.1"/>
    <property type="molecule type" value="Genomic_DNA"/>
</dbReference>
<accession>A0A5Q0BDD1</accession>
<reference evidence="1 2" key="1">
    <citation type="submission" date="2019-09" db="EMBL/GenBank/DDBJ databases">
        <title>Ecophysiology of the spiral-shaped methanotroph Methylospira mobilis as revealed by the complete genome sequence.</title>
        <authorList>
            <person name="Oshkin I.Y."/>
            <person name="Dedysh S.N."/>
            <person name="Miroshnikov K."/>
            <person name="Danilova O.V."/>
            <person name="Hakobyan A."/>
            <person name="Liesack W."/>
        </authorList>
    </citation>
    <scope>NUCLEOTIDE SEQUENCE [LARGE SCALE GENOMIC DNA]</scope>
    <source>
        <strain evidence="1 2">Shm1</strain>
    </source>
</reference>
<evidence type="ECO:0000313" key="2">
    <source>
        <dbReference type="Proteomes" id="UP000325755"/>
    </source>
</evidence>
<dbReference type="AlphaFoldDB" id="A0A5Q0BDD1"/>
<sequence length="85" mass="9404">MLEATQYERLAAQVFVLNAAVSSIAAASNSPSAILAYFEPLSELMMSQLVYTQASDTFQRSVLDKMDDFRQILLSGRNVQTDIPN</sequence>
<name>A0A5Q0BDD1_9GAMM</name>
<dbReference type="RefSeq" id="WP_153247792.1">
    <property type="nucleotide sequence ID" value="NZ_CP044205.1"/>
</dbReference>
<dbReference type="Proteomes" id="UP000325755">
    <property type="component" value="Chromosome"/>
</dbReference>
<protein>
    <submittedName>
        <fullName evidence="1">Uncharacterized protein</fullName>
    </submittedName>
</protein>
<organism evidence="1 2">
    <name type="scientific">Candidatus Methylospira mobilis</name>
    <dbReference type="NCBI Taxonomy" id="1808979"/>
    <lineage>
        <taxon>Bacteria</taxon>
        <taxon>Pseudomonadati</taxon>
        <taxon>Pseudomonadota</taxon>
        <taxon>Gammaproteobacteria</taxon>
        <taxon>Methylococcales</taxon>
        <taxon>Methylococcaceae</taxon>
        <taxon>Candidatus Methylospira</taxon>
    </lineage>
</organism>
<evidence type="ECO:0000313" key="1">
    <source>
        <dbReference type="EMBL" id="QFY41810.1"/>
    </source>
</evidence>
<dbReference type="InParanoid" id="A0A5Q0BDD1"/>
<proteinExistence type="predicted"/>
<keyword evidence="2" id="KW-1185">Reference proteome</keyword>
<gene>
    <name evidence="1" type="ORF">F6R98_03515</name>
</gene>